<organism evidence="3 4">
    <name type="scientific">Polarella glacialis</name>
    <name type="common">Dinoflagellate</name>
    <dbReference type="NCBI Taxonomy" id="89957"/>
    <lineage>
        <taxon>Eukaryota</taxon>
        <taxon>Sar</taxon>
        <taxon>Alveolata</taxon>
        <taxon>Dinophyceae</taxon>
        <taxon>Suessiales</taxon>
        <taxon>Suessiaceae</taxon>
        <taxon>Polarella</taxon>
    </lineage>
</organism>
<dbReference type="SMART" id="SM00239">
    <property type="entry name" value="C2"/>
    <property type="match status" value="1"/>
</dbReference>
<dbReference type="Gene3D" id="2.60.40.150">
    <property type="entry name" value="C2 domain"/>
    <property type="match status" value="1"/>
</dbReference>
<dbReference type="SUPFAM" id="SSF49562">
    <property type="entry name" value="C2 domain (Calcium/lipid-binding domain, CaLB)"/>
    <property type="match status" value="1"/>
</dbReference>
<dbReference type="Pfam" id="PF00168">
    <property type="entry name" value="C2"/>
    <property type="match status" value="1"/>
</dbReference>
<dbReference type="PANTHER" id="PTHR40861">
    <property type="entry name" value="DUF2183 DOMAIN-CONTAINING PROTEIN"/>
    <property type="match status" value="1"/>
</dbReference>
<name>A0A813JCS1_POLGL</name>
<feature type="domain" description="C2" evidence="2">
    <location>
        <begin position="74"/>
        <end position="207"/>
    </location>
</feature>
<evidence type="ECO:0000313" key="4">
    <source>
        <dbReference type="Proteomes" id="UP000626109"/>
    </source>
</evidence>
<comment type="caution">
    <text evidence="3">The sequence shown here is derived from an EMBL/GenBank/DDBJ whole genome shotgun (WGS) entry which is preliminary data.</text>
</comment>
<dbReference type="Proteomes" id="UP000626109">
    <property type="component" value="Unassembled WGS sequence"/>
</dbReference>
<feature type="region of interest" description="Disordered" evidence="1">
    <location>
        <begin position="723"/>
        <end position="762"/>
    </location>
</feature>
<dbReference type="CDD" id="cd00030">
    <property type="entry name" value="C2"/>
    <property type="match status" value="1"/>
</dbReference>
<evidence type="ECO:0000313" key="3">
    <source>
        <dbReference type="EMBL" id="CAE8671158.1"/>
    </source>
</evidence>
<sequence>MAWISTARSKVQDAYDRTVEQVKQETAGTQSKKEKAFLVGSLLKNKVSAKASEAHQAVARAANDAHDNRILHKQKSAFAEGSSAPIDSGIARIRVEVVAAADLQAPSVGSLDPYCKVTVGRQGVPWSVKVKSNPEARLPVALRQGHPRWEAACVLALPPEDCLSRSSSELTVRVMDARAVRQDTVLGEARVPLEFGESAGCRTVRLLGGGFASLSLRWFVLEAGQEDIGSLQNLEASHQELAAQQGLDTLLRKSPFEGACAFWNYHSSSDDDLMAERLEALALSMSCCPGQSLAVVDSERSLGATSSSAHGYPGDDRSGSKLAKALPIANRSMGVLAAGSDDRSGWNELLLQAPLIRVLGVDSGRCVAVLRAISNQLSCLEALARSRLVGALVARLQKGFSNEAFRARAEFMLHELLTTSEGDKLMELKKLIDTAGTGHNLLSMCAVLSTESLRASLLGHFCAQAVIIKARPVHVLSDIDMTVWVGVFGAGGPKFPKGPVPGALSLFEALGGRITFLSARPPLWESRTRGALLNDIGIAEANILQGTLQNVVRVLVQPEEAHRGMGEQKEKVFNQFAALHPEARFVFFGDSGEGDVDFSLAFVKGQPLAEFSSSPRAERVALIHDVVGADGVTPKTDLERRKMLDYAGVYVFDTYIGAAERLYRLGFLDEWSLRQLSQSCVDEFAQIPEDTFHSPEVFCARQAELRRDMQCANITLTTLDRVGPAANSAEPPPSKVSQRRNALAGCRKDSGNSSDEEPLIWT</sequence>
<dbReference type="InterPro" id="IPR035892">
    <property type="entry name" value="C2_domain_sf"/>
</dbReference>
<dbReference type="PANTHER" id="PTHR40861:SF1">
    <property type="entry name" value="PHOSPHATIDATE PHOSPHATASE APP1 CATALYTIC DOMAIN-CONTAINING PROTEIN"/>
    <property type="match status" value="1"/>
</dbReference>
<evidence type="ECO:0000259" key="2">
    <source>
        <dbReference type="PROSITE" id="PS50004"/>
    </source>
</evidence>
<reference evidence="3" key="1">
    <citation type="submission" date="2021-02" db="EMBL/GenBank/DDBJ databases">
        <authorList>
            <person name="Dougan E. K."/>
            <person name="Rhodes N."/>
            <person name="Thang M."/>
            <person name="Chan C."/>
        </authorList>
    </citation>
    <scope>NUCLEOTIDE SEQUENCE</scope>
</reference>
<dbReference type="EMBL" id="CAJNNW010023808">
    <property type="protein sequence ID" value="CAE8671158.1"/>
    <property type="molecule type" value="Genomic_DNA"/>
</dbReference>
<evidence type="ECO:0000256" key="1">
    <source>
        <dbReference type="SAM" id="MobiDB-lite"/>
    </source>
</evidence>
<dbReference type="PROSITE" id="PS50004">
    <property type="entry name" value="C2"/>
    <property type="match status" value="1"/>
</dbReference>
<dbReference type="InterPro" id="IPR000008">
    <property type="entry name" value="C2_dom"/>
</dbReference>
<dbReference type="AlphaFoldDB" id="A0A813JCS1"/>
<proteinExistence type="predicted"/>
<protein>
    <recommendedName>
        <fullName evidence="2">C2 domain-containing protein</fullName>
    </recommendedName>
</protein>
<gene>
    <name evidence="3" type="ORF">PGLA2088_LOCUS17658</name>
</gene>
<accession>A0A813JCS1</accession>